<name>A0ACB7EM13_NIBAL</name>
<keyword evidence="2" id="KW-1185">Reference proteome</keyword>
<accession>A0ACB7EM13</accession>
<comment type="caution">
    <text evidence="1">The sequence shown here is derived from an EMBL/GenBank/DDBJ whole genome shotgun (WGS) entry which is preliminary data.</text>
</comment>
<organism evidence="1 2">
    <name type="scientific">Nibea albiflora</name>
    <name type="common">Yellow drum</name>
    <name type="synonym">Corvina albiflora</name>
    <dbReference type="NCBI Taxonomy" id="240163"/>
    <lineage>
        <taxon>Eukaryota</taxon>
        <taxon>Metazoa</taxon>
        <taxon>Chordata</taxon>
        <taxon>Craniata</taxon>
        <taxon>Vertebrata</taxon>
        <taxon>Euteleostomi</taxon>
        <taxon>Actinopterygii</taxon>
        <taxon>Neopterygii</taxon>
        <taxon>Teleostei</taxon>
        <taxon>Neoteleostei</taxon>
        <taxon>Acanthomorphata</taxon>
        <taxon>Eupercaria</taxon>
        <taxon>Sciaenidae</taxon>
        <taxon>Nibea</taxon>
    </lineage>
</organism>
<protein>
    <submittedName>
        <fullName evidence="1">DENN domain-containing protein 1B</fullName>
    </submittedName>
</protein>
<gene>
    <name evidence="1" type="primary">DENND1B</name>
    <name evidence="1" type="ORF">GBF38_007519</name>
</gene>
<proteinExistence type="predicted"/>
<dbReference type="Proteomes" id="UP000805704">
    <property type="component" value="Chromosome 4"/>
</dbReference>
<reference evidence="1" key="1">
    <citation type="submission" date="2020-04" db="EMBL/GenBank/DDBJ databases">
        <title>A chromosome-scale assembly and high-density genetic map of the yellow drum (Nibea albiflora) genome.</title>
        <authorList>
            <person name="Xu D."/>
            <person name="Zhang W."/>
            <person name="Chen R."/>
            <person name="Tan P."/>
            <person name="Wang L."/>
            <person name="Song H."/>
            <person name="Tian L."/>
            <person name="Zhu Q."/>
            <person name="Wang B."/>
        </authorList>
    </citation>
    <scope>NUCLEOTIDE SEQUENCE</scope>
    <source>
        <strain evidence="1">ZJHYS-2018</strain>
    </source>
</reference>
<dbReference type="EMBL" id="CM024792">
    <property type="protein sequence ID" value="KAG8003145.1"/>
    <property type="molecule type" value="Genomic_DNA"/>
</dbReference>
<evidence type="ECO:0000313" key="2">
    <source>
        <dbReference type="Proteomes" id="UP000805704"/>
    </source>
</evidence>
<evidence type="ECO:0000313" key="1">
    <source>
        <dbReference type="EMBL" id="KAG8003145.1"/>
    </source>
</evidence>
<sequence>MNLLEEILDSLNTTTVEQGKLSAAKSLDFFRSMEDLDYKTPSKPTTSSESEPANESSCGGGGDQGSWNMGQDDSAVHGKHLPPSPRRQPNKISLKVSRKPATSQAVPLITATPPAQDAGVSEPRPHQLNSDPLPLPPGRQPGDRFSYSPSVSDGATPTPTSSTLSHTYSSPADYSPAPACRSRTISDPQASTEHLQAQNQTASTSILRRKVLSKETVRQYQEKALQRHSSRGCQEGQGGPAKDSQSAMQIPWEKEVSKEGLLGLCLGQGKGSGAGCGAGSRPPRGD</sequence>